<dbReference type="InterPro" id="IPR001283">
    <property type="entry name" value="CRISP-related"/>
</dbReference>
<evidence type="ECO:0000256" key="1">
    <source>
        <dbReference type="ARBA" id="ARBA00004370"/>
    </source>
</evidence>
<dbReference type="Pfam" id="PF00188">
    <property type="entry name" value="CAP"/>
    <property type="match status" value="1"/>
</dbReference>
<name>A0A3P8TUF2_AMPPE</name>
<evidence type="ECO:0000259" key="6">
    <source>
        <dbReference type="SMART" id="SM00198"/>
    </source>
</evidence>
<dbReference type="AlphaFoldDB" id="A0A3P8TUF2"/>
<evidence type="ECO:0000256" key="3">
    <source>
        <dbReference type="ARBA" id="ARBA00023136"/>
    </source>
</evidence>
<keyword evidence="4" id="KW-1133">Transmembrane helix</keyword>
<dbReference type="SUPFAM" id="SSF55797">
    <property type="entry name" value="PR-1-like"/>
    <property type="match status" value="1"/>
</dbReference>
<evidence type="ECO:0000256" key="4">
    <source>
        <dbReference type="SAM" id="Phobius"/>
    </source>
</evidence>
<evidence type="ECO:0000313" key="8">
    <source>
        <dbReference type="Proteomes" id="UP000265080"/>
    </source>
</evidence>
<dbReference type="PROSITE" id="PS01009">
    <property type="entry name" value="CRISP_1"/>
    <property type="match status" value="1"/>
</dbReference>
<dbReference type="PRINTS" id="PR00838">
    <property type="entry name" value="V5ALLERGEN"/>
</dbReference>
<feature type="transmembrane region" description="Helical" evidence="4">
    <location>
        <begin position="236"/>
        <end position="259"/>
    </location>
</feature>
<evidence type="ECO:0000256" key="2">
    <source>
        <dbReference type="ARBA" id="ARBA00009923"/>
    </source>
</evidence>
<dbReference type="GeneTree" id="ENSGT00940000160727"/>
<protein>
    <submittedName>
        <fullName evidence="7">GLI pathosis related 1</fullName>
    </submittedName>
</protein>
<dbReference type="Ensembl" id="ENSAPET00000029469.1">
    <property type="protein sequence ID" value="ENSAPEP00000028709.1"/>
    <property type="gene ID" value="ENSAPEG00000020406.1"/>
</dbReference>
<dbReference type="InterPro" id="IPR002413">
    <property type="entry name" value="V5_allergen-like"/>
</dbReference>
<accession>A0A3P8TUF2</accession>
<keyword evidence="4" id="KW-0812">Transmembrane</keyword>
<dbReference type="GO" id="GO:0005576">
    <property type="term" value="C:extracellular region"/>
    <property type="evidence" value="ECO:0007669"/>
    <property type="project" value="InterPro"/>
</dbReference>
<feature type="signal peptide" evidence="5">
    <location>
        <begin position="1"/>
        <end position="20"/>
    </location>
</feature>
<proteinExistence type="inferred from homology"/>
<sequence length="266" mass="29934">MGSVVETLLWAWVILDSAVSSVSLPDITDGKFIEECVREHNRARSSVSPTASNMLYMTWDEGLAITARAWARNCVFDHNIHLGDAQRMHPTYPSVGENIWTGYPPSEFDVTRAIQRWVNETLHYDYQENTCTKVCGHYTQVVWATSYKVGCAVQRCPKGVTYFSPDEGAVFVCNYATAGNVRGSRPYESKGAACSGCEGTCEERLCRSPERDSQKSYSWSPDWDPAMTNSDYGYGVILLVRPIALIITFIAAFVVHYFYPDVFCYE</sequence>
<dbReference type="Gene3D" id="3.40.33.10">
    <property type="entry name" value="CAP"/>
    <property type="match status" value="1"/>
</dbReference>
<dbReference type="STRING" id="161767.ENSAPEP00000028709"/>
<organism evidence="7 8">
    <name type="scientific">Amphiprion percula</name>
    <name type="common">Orange clownfish</name>
    <name type="synonym">Lutjanus percula</name>
    <dbReference type="NCBI Taxonomy" id="161767"/>
    <lineage>
        <taxon>Eukaryota</taxon>
        <taxon>Metazoa</taxon>
        <taxon>Chordata</taxon>
        <taxon>Craniata</taxon>
        <taxon>Vertebrata</taxon>
        <taxon>Euteleostomi</taxon>
        <taxon>Actinopterygii</taxon>
        <taxon>Neopterygii</taxon>
        <taxon>Teleostei</taxon>
        <taxon>Neoteleostei</taxon>
        <taxon>Acanthomorphata</taxon>
        <taxon>Ovalentaria</taxon>
        <taxon>Pomacentridae</taxon>
        <taxon>Amphiprion</taxon>
    </lineage>
</organism>
<dbReference type="OMA" id="NEIQYYD"/>
<keyword evidence="3 4" id="KW-0472">Membrane</keyword>
<dbReference type="PANTHER" id="PTHR10334">
    <property type="entry name" value="CYSTEINE-RICH SECRETORY PROTEIN-RELATED"/>
    <property type="match status" value="1"/>
</dbReference>
<reference evidence="7 8" key="1">
    <citation type="submission" date="2018-03" db="EMBL/GenBank/DDBJ databases">
        <title>Finding Nemo's genes: A chromosome-scale reference assembly of the genome of the orange clownfish Amphiprion percula.</title>
        <authorList>
            <person name="Lehmann R."/>
        </authorList>
    </citation>
    <scope>NUCLEOTIDE SEQUENCE</scope>
</reference>
<dbReference type="CDD" id="cd05385">
    <property type="entry name" value="CAP_GLIPR1-like"/>
    <property type="match status" value="1"/>
</dbReference>
<comment type="subcellular location">
    <subcellularLocation>
        <location evidence="1">Membrane</location>
    </subcellularLocation>
</comment>
<keyword evidence="8" id="KW-1185">Reference proteome</keyword>
<dbReference type="InterPro" id="IPR014044">
    <property type="entry name" value="CAP_dom"/>
</dbReference>
<evidence type="ECO:0000256" key="5">
    <source>
        <dbReference type="SAM" id="SignalP"/>
    </source>
</evidence>
<evidence type="ECO:0000313" key="7">
    <source>
        <dbReference type="Ensembl" id="ENSAPEP00000028709.1"/>
    </source>
</evidence>
<dbReference type="InterPro" id="IPR035940">
    <property type="entry name" value="CAP_sf"/>
</dbReference>
<dbReference type="InterPro" id="IPR018244">
    <property type="entry name" value="Allrgn_V5/Tpx1_CS"/>
</dbReference>
<comment type="similarity">
    <text evidence="2">Belongs to the CRISP family.</text>
</comment>
<dbReference type="SMART" id="SM00198">
    <property type="entry name" value="SCP"/>
    <property type="match status" value="1"/>
</dbReference>
<keyword evidence="5" id="KW-0732">Signal</keyword>
<reference evidence="7" key="3">
    <citation type="submission" date="2025-09" db="UniProtKB">
        <authorList>
            <consortium name="Ensembl"/>
        </authorList>
    </citation>
    <scope>IDENTIFICATION</scope>
</reference>
<dbReference type="GO" id="GO:0016020">
    <property type="term" value="C:membrane"/>
    <property type="evidence" value="ECO:0007669"/>
    <property type="project" value="UniProtKB-SubCell"/>
</dbReference>
<dbReference type="InterPro" id="IPR034121">
    <property type="entry name" value="SCP_GLIPR-1-like"/>
</dbReference>
<feature type="domain" description="SCP" evidence="6">
    <location>
        <begin position="31"/>
        <end position="183"/>
    </location>
</feature>
<feature type="chain" id="PRO_5018305934" evidence="5">
    <location>
        <begin position="21"/>
        <end position="266"/>
    </location>
</feature>
<dbReference type="PRINTS" id="PR00837">
    <property type="entry name" value="V5TPXLIKE"/>
</dbReference>
<dbReference type="Proteomes" id="UP000265080">
    <property type="component" value="Chromosome 21"/>
</dbReference>
<reference evidence="7" key="2">
    <citation type="submission" date="2025-08" db="UniProtKB">
        <authorList>
            <consortium name="Ensembl"/>
        </authorList>
    </citation>
    <scope>IDENTIFICATION</scope>
</reference>